<evidence type="ECO:0000313" key="14">
    <source>
        <dbReference type="Proteomes" id="UP000194873"/>
    </source>
</evidence>
<comment type="similarity">
    <text evidence="8 9">Belongs to the TonB-dependent receptor family.</text>
</comment>
<dbReference type="Proteomes" id="UP000194873">
    <property type="component" value="Unassembled WGS sequence"/>
</dbReference>
<dbReference type="NCBIfam" id="TIGR04057">
    <property type="entry name" value="SusC_RagA_signa"/>
    <property type="match status" value="1"/>
</dbReference>
<protein>
    <recommendedName>
        <fullName evidence="15">SusC/RagA family TonB-linked outer membrane protein</fullName>
    </recommendedName>
</protein>
<gene>
    <name evidence="13" type="ORF">BXP70_13580</name>
</gene>
<evidence type="ECO:0000256" key="3">
    <source>
        <dbReference type="ARBA" id="ARBA00022452"/>
    </source>
</evidence>
<dbReference type="RefSeq" id="WP_086594630.1">
    <property type="nucleotide sequence ID" value="NZ_MTSE01000006.1"/>
</dbReference>
<dbReference type="Pfam" id="PF13715">
    <property type="entry name" value="CarbopepD_reg_2"/>
    <property type="match status" value="1"/>
</dbReference>
<dbReference type="PROSITE" id="PS52016">
    <property type="entry name" value="TONB_DEPENDENT_REC_3"/>
    <property type="match status" value="1"/>
</dbReference>
<dbReference type="OrthoDB" id="9768177at2"/>
<evidence type="ECO:0000256" key="5">
    <source>
        <dbReference type="ARBA" id="ARBA00023077"/>
    </source>
</evidence>
<dbReference type="SUPFAM" id="SSF49464">
    <property type="entry name" value="Carboxypeptidase regulatory domain-like"/>
    <property type="match status" value="1"/>
</dbReference>
<comment type="caution">
    <text evidence="13">The sequence shown here is derived from an EMBL/GenBank/DDBJ whole genome shotgun (WGS) entry which is preliminary data.</text>
</comment>
<keyword evidence="4 8" id="KW-0812">Transmembrane</keyword>
<dbReference type="InterPro" id="IPR023996">
    <property type="entry name" value="TonB-dep_OMP_SusC/RagA"/>
</dbReference>
<dbReference type="Pfam" id="PF00593">
    <property type="entry name" value="TonB_dep_Rec_b-barrel"/>
    <property type="match status" value="1"/>
</dbReference>
<dbReference type="InterPro" id="IPR012910">
    <property type="entry name" value="Plug_dom"/>
</dbReference>
<evidence type="ECO:0000256" key="1">
    <source>
        <dbReference type="ARBA" id="ARBA00004571"/>
    </source>
</evidence>
<dbReference type="InterPro" id="IPR000531">
    <property type="entry name" value="Beta-barrel_TonB"/>
</dbReference>
<evidence type="ECO:0008006" key="15">
    <source>
        <dbReference type="Google" id="ProtNLM"/>
    </source>
</evidence>
<dbReference type="SUPFAM" id="SSF56935">
    <property type="entry name" value="Porins"/>
    <property type="match status" value="1"/>
</dbReference>
<name>A0A243WCQ3_9BACT</name>
<feature type="domain" description="TonB-dependent receptor-like beta-barrel" evidence="11">
    <location>
        <begin position="456"/>
        <end position="818"/>
    </location>
</feature>
<organism evidence="13 14">
    <name type="scientific">Hymenobacter crusticola</name>
    <dbReference type="NCBI Taxonomy" id="1770526"/>
    <lineage>
        <taxon>Bacteria</taxon>
        <taxon>Pseudomonadati</taxon>
        <taxon>Bacteroidota</taxon>
        <taxon>Cytophagia</taxon>
        <taxon>Cytophagales</taxon>
        <taxon>Hymenobacteraceae</taxon>
        <taxon>Hymenobacter</taxon>
    </lineage>
</organism>
<evidence type="ECO:0000256" key="8">
    <source>
        <dbReference type="PROSITE-ProRule" id="PRU01360"/>
    </source>
</evidence>
<keyword evidence="14" id="KW-1185">Reference proteome</keyword>
<evidence type="ECO:0000256" key="7">
    <source>
        <dbReference type="ARBA" id="ARBA00023237"/>
    </source>
</evidence>
<evidence type="ECO:0000259" key="12">
    <source>
        <dbReference type="Pfam" id="PF07715"/>
    </source>
</evidence>
<evidence type="ECO:0000256" key="4">
    <source>
        <dbReference type="ARBA" id="ARBA00022692"/>
    </source>
</evidence>
<sequence length="1055" mass="115257">MPHPLFIKRLCSIPLLALSTAMLPLTQATANNAAASLFRRVDVTVQGTVTDDKGSPLPGATIILKGATGVGASSDAEGRFTLTVPTGNETLVVSSIGFVAQEIALGGKTTVTIKLVTDTKALDEVVVVGYGTQKRSDITGAVGSVKASELVERPVVNVAQGLQGKVAGVDVSLNSGQPGGSPTIRVRGYSSITAGNTPLYVVDGVFWEQGITTLNPNDIESLEVLKDASATAIYGARGSSGVILITTKRGRKGSQISYDNYVSVSQMARKLDLLNARDFLAMEDLGYQNVQKYDPAGWAAGKYANKDPRIKRQALANPNDPKRLFDENLNPLYDVDWQKQTTQTGVAQSHNLSFSGGSDQTTFGLFLNYTNAEGIIRETYQKRYSGRLTVDNQVKKWLKVGATLNYSNIEDKIGNNFVGGNNIPRLLIEMIPIVPIKYPNGTYGKRQDYPDMEGGDNPVALTREDVNLTRNQVFAGNMYANFIFSPSLTFRSVFGANISSQFNPTYESNLVQLRAGTQSLAGVGAYDGKSLQWQNYLTYNKSFNQDHSLNVVVGVDAQRSQSQGIYTETQGLSDNAYLYNNLAAGATPQVQGTFNGVANQFNANQFLSFFGRANYGYKDRYLLTATFRADGASRFGADNQWGYFPSAAAAWRISQESFLADNSTISDLKLRFGYGQTGNSDFSNYQSQARLGTNSYAINGIRVGGTTISTLGNPDLGWERASQYDLGLNLGLWQNRLTFEADLYSRTTTKLLLAAPVPRTSGYGSITRNVGSVRNQGLELSLNTVNITGKAFTWSTGFNISFLKNRVVALGPAGDDIYPGPNFLNETNVLRIGQPVGSLFGLVRTGTWSTAEADEAKRYNKLPGDLKFADQNNDGQINDLDRVIIGKSIPTGFGSFSNTFTYKGLDLLVDVQFTYGNDVMNLTHHSALDRTDQANSYSRAYTEAWTPDRQNTMIAQVRPSYVYYDSRIDSYKVEDGSFIRGRNAVLGYSFPSALVERIKLSRLRVYVSAQNFFLITKYKGYDPETSTYTNAFAQGIQFFDYPKARTFTAGLNVTL</sequence>
<dbReference type="Pfam" id="PF07715">
    <property type="entry name" value="Plug"/>
    <property type="match status" value="1"/>
</dbReference>
<dbReference type="InterPro" id="IPR036942">
    <property type="entry name" value="Beta-barrel_TonB_sf"/>
</dbReference>
<keyword evidence="6 8" id="KW-0472">Membrane</keyword>
<dbReference type="InterPro" id="IPR037066">
    <property type="entry name" value="Plug_dom_sf"/>
</dbReference>
<evidence type="ECO:0000256" key="2">
    <source>
        <dbReference type="ARBA" id="ARBA00022448"/>
    </source>
</evidence>
<proteinExistence type="inferred from homology"/>
<evidence type="ECO:0000256" key="9">
    <source>
        <dbReference type="RuleBase" id="RU003357"/>
    </source>
</evidence>
<dbReference type="GO" id="GO:0009279">
    <property type="term" value="C:cell outer membrane"/>
    <property type="evidence" value="ECO:0007669"/>
    <property type="project" value="UniProtKB-SubCell"/>
</dbReference>
<keyword evidence="7 8" id="KW-0998">Cell outer membrane</keyword>
<dbReference type="EMBL" id="MTSE01000006">
    <property type="protein sequence ID" value="OUJ73439.1"/>
    <property type="molecule type" value="Genomic_DNA"/>
</dbReference>
<reference evidence="13 14" key="1">
    <citation type="submission" date="2017-01" db="EMBL/GenBank/DDBJ databases">
        <title>A new Hymenobacter.</title>
        <authorList>
            <person name="Liang Y."/>
            <person name="Feng F."/>
        </authorList>
    </citation>
    <scope>NUCLEOTIDE SEQUENCE [LARGE SCALE GENOMIC DNA]</scope>
    <source>
        <strain evidence="13">MIMBbqt21</strain>
    </source>
</reference>
<keyword evidence="10" id="KW-0732">Signal</keyword>
<keyword evidence="2 8" id="KW-0813">Transport</keyword>
<evidence type="ECO:0000313" key="13">
    <source>
        <dbReference type="EMBL" id="OUJ73439.1"/>
    </source>
</evidence>
<feature type="chain" id="PRO_5012105530" description="SusC/RagA family TonB-linked outer membrane protein" evidence="10">
    <location>
        <begin position="31"/>
        <end position="1055"/>
    </location>
</feature>
<dbReference type="Gene3D" id="2.40.170.20">
    <property type="entry name" value="TonB-dependent receptor, beta-barrel domain"/>
    <property type="match status" value="1"/>
</dbReference>
<feature type="domain" description="TonB-dependent receptor plug" evidence="12">
    <location>
        <begin position="135"/>
        <end position="242"/>
    </location>
</feature>
<dbReference type="Gene3D" id="2.170.130.10">
    <property type="entry name" value="TonB-dependent receptor, plug domain"/>
    <property type="match status" value="1"/>
</dbReference>
<keyword evidence="5 9" id="KW-0798">TonB box</keyword>
<dbReference type="InterPro" id="IPR039426">
    <property type="entry name" value="TonB-dep_rcpt-like"/>
</dbReference>
<keyword evidence="3 8" id="KW-1134">Transmembrane beta strand</keyword>
<dbReference type="InterPro" id="IPR008969">
    <property type="entry name" value="CarboxyPept-like_regulatory"/>
</dbReference>
<accession>A0A243WCQ3</accession>
<evidence type="ECO:0000259" key="11">
    <source>
        <dbReference type="Pfam" id="PF00593"/>
    </source>
</evidence>
<dbReference type="InterPro" id="IPR023997">
    <property type="entry name" value="TonB-dep_OMP_SusC/RagA_CS"/>
</dbReference>
<comment type="subcellular location">
    <subcellularLocation>
        <location evidence="1 8">Cell outer membrane</location>
        <topology evidence="1 8">Multi-pass membrane protein</topology>
    </subcellularLocation>
</comment>
<evidence type="ECO:0000256" key="10">
    <source>
        <dbReference type="SAM" id="SignalP"/>
    </source>
</evidence>
<dbReference type="FunFam" id="2.170.130.10:FF:000008">
    <property type="entry name" value="SusC/RagA family TonB-linked outer membrane protein"/>
    <property type="match status" value="1"/>
</dbReference>
<evidence type="ECO:0000256" key="6">
    <source>
        <dbReference type="ARBA" id="ARBA00023136"/>
    </source>
</evidence>
<dbReference type="Gene3D" id="2.60.40.1120">
    <property type="entry name" value="Carboxypeptidase-like, regulatory domain"/>
    <property type="match status" value="1"/>
</dbReference>
<dbReference type="NCBIfam" id="TIGR04056">
    <property type="entry name" value="OMP_RagA_SusC"/>
    <property type="match status" value="1"/>
</dbReference>
<feature type="signal peptide" evidence="10">
    <location>
        <begin position="1"/>
        <end position="30"/>
    </location>
</feature>
<dbReference type="AlphaFoldDB" id="A0A243WCQ3"/>